<dbReference type="InterPro" id="IPR000182">
    <property type="entry name" value="GNAT_dom"/>
</dbReference>
<dbReference type="PROSITE" id="PS51186">
    <property type="entry name" value="GNAT"/>
    <property type="match status" value="1"/>
</dbReference>
<evidence type="ECO:0000259" key="2">
    <source>
        <dbReference type="PROSITE" id="PS51186"/>
    </source>
</evidence>
<feature type="compositionally biased region" description="Basic and acidic residues" evidence="1">
    <location>
        <begin position="153"/>
        <end position="172"/>
    </location>
</feature>
<dbReference type="STRING" id="554083.BKD30_01310"/>
<dbReference type="Gene3D" id="3.40.630.30">
    <property type="match status" value="1"/>
</dbReference>
<dbReference type="Pfam" id="PF13508">
    <property type="entry name" value="Acetyltransf_7"/>
    <property type="match status" value="1"/>
</dbReference>
<dbReference type="SUPFAM" id="SSF55729">
    <property type="entry name" value="Acyl-CoA N-acyltransferases (Nat)"/>
    <property type="match status" value="1"/>
</dbReference>
<dbReference type="EMBL" id="MRDE01000007">
    <property type="protein sequence ID" value="OMH29027.1"/>
    <property type="molecule type" value="Genomic_DNA"/>
</dbReference>
<dbReference type="PANTHER" id="PTHR43233">
    <property type="entry name" value="FAMILY N-ACETYLTRANSFERASE, PUTATIVE (AFU_ORTHOLOGUE AFUA_6G03350)-RELATED"/>
    <property type="match status" value="1"/>
</dbReference>
<dbReference type="Proteomes" id="UP000187085">
    <property type="component" value="Unassembled WGS sequence"/>
</dbReference>
<dbReference type="CDD" id="cd04301">
    <property type="entry name" value="NAT_SF"/>
    <property type="match status" value="1"/>
</dbReference>
<evidence type="ECO:0000256" key="1">
    <source>
        <dbReference type="SAM" id="MobiDB-lite"/>
    </source>
</evidence>
<dbReference type="InterPro" id="IPR016181">
    <property type="entry name" value="Acyl_CoA_acyltransferase"/>
</dbReference>
<dbReference type="InterPro" id="IPR053144">
    <property type="entry name" value="Acetyltransferase_Butenolide"/>
</dbReference>
<feature type="region of interest" description="Disordered" evidence="1">
    <location>
        <begin position="152"/>
        <end position="172"/>
    </location>
</feature>
<name>A0A1R1LNB0_9MICC</name>
<gene>
    <name evidence="3" type="ORF">BKD30_01310</name>
</gene>
<dbReference type="AlphaFoldDB" id="A0A1R1LNB0"/>
<protein>
    <recommendedName>
        <fullName evidence="2">N-acetyltransferase domain-containing protein</fullName>
    </recommendedName>
</protein>
<dbReference type="PANTHER" id="PTHR43233:SF1">
    <property type="entry name" value="FAMILY N-ACETYLTRANSFERASE, PUTATIVE (AFU_ORTHOLOGUE AFUA_6G03350)-RELATED"/>
    <property type="match status" value="1"/>
</dbReference>
<evidence type="ECO:0000313" key="3">
    <source>
        <dbReference type="EMBL" id="OMH29027.1"/>
    </source>
</evidence>
<accession>A0A1R1LNB0</accession>
<sequence length="172" mass="18951">MSGMEPMTDDRTTVSVTVAEERPGRHELARLYAAVGWTAYTQNLDRLEAAVAGSACVLTARETGTDQLIGLVRTVADGHTVVYVQDLLVAPDHQRAGVGGALLDAVLARSEHIRQIVLTTDDEDRQRAFYESRGFTEVHDVRPAPLRSFVLLREPDRDDRPDDRAPDRAADS</sequence>
<proteinExistence type="predicted"/>
<keyword evidence="4" id="KW-1185">Reference proteome</keyword>
<dbReference type="GO" id="GO:0016747">
    <property type="term" value="F:acyltransferase activity, transferring groups other than amino-acyl groups"/>
    <property type="evidence" value="ECO:0007669"/>
    <property type="project" value="InterPro"/>
</dbReference>
<comment type="caution">
    <text evidence="3">The sequence shown here is derived from an EMBL/GenBank/DDBJ whole genome shotgun (WGS) entry which is preliminary data.</text>
</comment>
<feature type="domain" description="N-acetyltransferase" evidence="2">
    <location>
        <begin position="16"/>
        <end position="157"/>
    </location>
</feature>
<reference evidence="3 4" key="1">
    <citation type="submission" date="2016-12" db="EMBL/GenBank/DDBJ databases">
        <title>Draft genome of Tersicoccus phoenicis 1P05MA.</title>
        <authorList>
            <person name="Nakajima Y."/>
            <person name="Yoshizawa S."/>
            <person name="Nakamura K."/>
            <person name="Ogura Y."/>
            <person name="Hayashi T."/>
            <person name="Kogure K."/>
        </authorList>
    </citation>
    <scope>NUCLEOTIDE SEQUENCE [LARGE SCALE GENOMIC DNA]</scope>
    <source>
        <strain evidence="3 4">1p05MA</strain>
    </source>
</reference>
<evidence type="ECO:0000313" key="4">
    <source>
        <dbReference type="Proteomes" id="UP000187085"/>
    </source>
</evidence>
<organism evidence="3 4">
    <name type="scientific">Tersicoccus phoenicis</name>
    <dbReference type="NCBI Taxonomy" id="554083"/>
    <lineage>
        <taxon>Bacteria</taxon>
        <taxon>Bacillati</taxon>
        <taxon>Actinomycetota</taxon>
        <taxon>Actinomycetes</taxon>
        <taxon>Micrococcales</taxon>
        <taxon>Micrococcaceae</taxon>
        <taxon>Tersicoccus</taxon>
    </lineage>
</organism>